<proteinExistence type="predicted"/>
<dbReference type="PANTHER" id="PTHR47186">
    <property type="entry name" value="LEUCINE-RICH REPEAT-CONTAINING PROTEIN 57"/>
    <property type="match status" value="1"/>
</dbReference>
<evidence type="ECO:0000313" key="5">
    <source>
        <dbReference type="Proteomes" id="UP001151760"/>
    </source>
</evidence>
<dbReference type="Pfam" id="PF12799">
    <property type="entry name" value="LRR_4"/>
    <property type="match status" value="1"/>
</dbReference>
<dbReference type="InterPro" id="IPR025875">
    <property type="entry name" value="Leu-rich_rpt_4"/>
</dbReference>
<organism evidence="4 5">
    <name type="scientific">Tanacetum coccineum</name>
    <dbReference type="NCBI Taxonomy" id="301880"/>
    <lineage>
        <taxon>Eukaryota</taxon>
        <taxon>Viridiplantae</taxon>
        <taxon>Streptophyta</taxon>
        <taxon>Embryophyta</taxon>
        <taxon>Tracheophyta</taxon>
        <taxon>Spermatophyta</taxon>
        <taxon>Magnoliopsida</taxon>
        <taxon>eudicotyledons</taxon>
        <taxon>Gunneridae</taxon>
        <taxon>Pentapetalae</taxon>
        <taxon>asterids</taxon>
        <taxon>campanulids</taxon>
        <taxon>Asterales</taxon>
        <taxon>Asteraceae</taxon>
        <taxon>Asteroideae</taxon>
        <taxon>Anthemideae</taxon>
        <taxon>Anthemidinae</taxon>
        <taxon>Tanacetum</taxon>
    </lineage>
</organism>
<feature type="domain" description="C-JID" evidence="3">
    <location>
        <begin position="233"/>
        <end position="352"/>
    </location>
</feature>
<evidence type="ECO:0000313" key="4">
    <source>
        <dbReference type="EMBL" id="GJT45420.1"/>
    </source>
</evidence>
<comment type="caution">
    <text evidence="4">The sequence shown here is derived from an EMBL/GenBank/DDBJ whole genome shotgun (WGS) entry which is preliminary data.</text>
</comment>
<dbReference type="SUPFAM" id="SSF52058">
    <property type="entry name" value="L domain-like"/>
    <property type="match status" value="1"/>
</dbReference>
<reference evidence="4" key="2">
    <citation type="submission" date="2022-01" db="EMBL/GenBank/DDBJ databases">
        <authorList>
            <person name="Yamashiro T."/>
            <person name="Shiraishi A."/>
            <person name="Satake H."/>
            <person name="Nakayama K."/>
        </authorList>
    </citation>
    <scope>NUCLEOTIDE SEQUENCE</scope>
</reference>
<dbReference type="Gene3D" id="3.80.10.10">
    <property type="entry name" value="Ribonuclease Inhibitor"/>
    <property type="match status" value="1"/>
</dbReference>
<dbReference type="Proteomes" id="UP001151760">
    <property type="component" value="Unassembled WGS sequence"/>
</dbReference>
<dbReference type="PROSITE" id="PS51450">
    <property type="entry name" value="LRR"/>
    <property type="match status" value="1"/>
</dbReference>
<dbReference type="PANTHER" id="PTHR47186:SF3">
    <property type="entry name" value="OS09G0267800 PROTEIN"/>
    <property type="match status" value="1"/>
</dbReference>
<accession>A0ABQ5E1X0</accession>
<keyword evidence="5" id="KW-1185">Reference proteome</keyword>
<dbReference type="EMBL" id="BQNB010015900">
    <property type="protein sequence ID" value="GJT45420.1"/>
    <property type="molecule type" value="Genomic_DNA"/>
</dbReference>
<evidence type="ECO:0000259" key="3">
    <source>
        <dbReference type="Pfam" id="PF20160"/>
    </source>
</evidence>
<protein>
    <submittedName>
        <fullName evidence="4">TMV resistance protein N-like protein isoform X1</fullName>
    </submittedName>
</protein>
<dbReference type="InterPro" id="IPR045344">
    <property type="entry name" value="C-JID"/>
</dbReference>
<gene>
    <name evidence="4" type="ORF">Tco_0954135</name>
</gene>
<dbReference type="InterPro" id="IPR001611">
    <property type="entry name" value="Leu-rich_rpt"/>
</dbReference>
<keyword evidence="1" id="KW-0433">Leucine-rich repeat</keyword>
<dbReference type="InterPro" id="IPR032675">
    <property type="entry name" value="LRR_dom_sf"/>
</dbReference>
<dbReference type="Pfam" id="PF20160">
    <property type="entry name" value="C-JID"/>
    <property type="match status" value="1"/>
</dbReference>
<evidence type="ECO:0000256" key="2">
    <source>
        <dbReference type="ARBA" id="ARBA00022737"/>
    </source>
</evidence>
<name>A0ABQ5E1X0_9ASTR</name>
<evidence type="ECO:0000256" key="1">
    <source>
        <dbReference type="ARBA" id="ARBA00022614"/>
    </source>
</evidence>
<reference evidence="4" key="1">
    <citation type="journal article" date="2022" name="Int. J. Mol. Sci.">
        <title>Draft Genome of Tanacetum Coccineum: Genomic Comparison of Closely Related Tanacetum-Family Plants.</title>
        <authorList>
            <person name="Yamashiro T."/>
            <person name="Shiraishi A."/>
            <person name="Nakayama K."/>
            <person name="Satake H."/>
        </authorList>
    </citation>
    <scope>NUCLEOTIDE SEQUENCE</scope>
</reference>
<keyword evidence="2" id="KW-0677">Repeat</keyword>
<sequence>MDLRHSYTITSFPDVTAVPNLESLILSDYPPTLYPDEISSDSASKYLFELERFPEVTREMRMLLLLDMNGCDSIRALPTSIQLLTGLGSTHLRCLRILGFKNNNVVEGNYLTRNMHNAWPSLEELDLSHNFFTRLPASISQLSRLKYLDLRSCYNLEELRELPSLVQILKTNFCKRLQKTDDLSNKYKWLFKISFFYNPLEDRETQSHLDNLLMKSFVQKCAVVNHRLSIVVRGTKLPNWFTNQRFGNEVRLKLPHNQINKMIGLTVCFRFFATSGTQNNFIIKFKRSGEEKLSIRPSGADARGLTHVWIGYMSINILRNLCHGSESEYLIITFEYDGNILECGVCVIYEDDFDP</sequence>